<organism evidence="8 9">
    <name type="scientific">Egicoccus halophilus</name>
    <dbReference type="NCBI Taxonomy" id="1670830"/>
    <lineage>
        <taxon>Bacteria</taxon>
        <taxon>Bacillati</taxon>
        <taxon>Actinomycetota</taxon>
        <taxon>Nitriliruptoria</taxon>
        <taxon>Egicoccales</taxon>
        <taxon>Egicoccaceae</taxon>
        <taxon>Egicoccus</taxon>
    </lineage>
</organism>
<dbReference type="AlphaFoldDB" id="A0A8J3AEN5"/>
<protein>
    <recommendedName>
        <fullName evidence="6">Large ribosomal subunit protein uL23</fullName>
    </recommendedName>
</protein>
<dbReference type="NCBIfam" id="NF004363">
    <property type="entry name" value="PRK05738.2-4"/>
    <property type="match status" value="1"/>
</dbReference>
<dbReference type="GO" id="GO:0019843">
    <property type="term" value="F:rRNA binding"/>
    <property type="evidence" value="ECO:0007669"/>
    <property type="project" value="UniProtKB-UniRule"/>
</dbReference>
<dbReference type="Pfam" id="PF00276">
    <property type="entry name" value="Ribosomal_L23"/>
    <property type="match status" value="1"/>
</dbReference>
<dbReference type="Gene3D" id="3.30.70.330">
    <property type="match status" value="1"/>
</dbReference>
<dbReference type="InterPro" id="IPR012678">
    <property type="entry name" value="Ribosomal_uL23/eL15/eS24_sf"/>
</dbReference>
<keyword evidence="3 6" id="KW-0694">RNA-binding</keyword>
<dbReference type="InterPro" id="IPR013025">
    <property type="entry name" value="Ribosomal_uL23-like"/>
</dbReference>
<keyword evidence="2 6" id="KW-0699">rRNA-binding</keyword>
<dbReference type="PANTHER" id="PTHR11620">
    <property type="entry name" value="60S RIBOSOMAL PROTEIN L23A"/>
    <property type="match status" value="1"/>
</dbReference>
<comment type="function">
    <text evidence="6">One of the early assembly proteins it binds 23S rRNA. One of the proteins that surrounds the polypeptide exit tunnel on the outside of the ribosome. Forms the main docking site for trigger factor binding to the ribosome.</text>
</comment>
<evidence type="ECO:0000313" key="8">
    <source>
        <dbReference type="EMBL" id="GGI05828.1"/>
    </source>
</evidence>
<keyword evidence="9" id="KW-1185">Reference proteome</keyword>
<gene>
    <name evidence="6" type="primary">rplW</name>
    <name evidence="8" type="ORF">GCM10011354_16040</name>
</gene>
<dbReference type="HAMAP" id="MF_01369_B">
    <property type="entry name" value="Ribosomal_uL23_B"/>
    <property type="match status" value="1"/>
</dbReference>
<dbReference type="OrthoDB" id="9793353at2"/>
<evidence type="ECO:0000256" key="4">
    <source>
        <dbReference type="ARBA" id="ARBA00022980"/>
    </source>
</evidence>
<dbReference type="NCBIfam" id="NF004359">
    <property type="entry name" value="PRK05738.1-3"/>
    <property type="match status" value="1"/>
</dbReference>
<dbReference type="RefSeq" id="WP_130648559.1">
    <property type="nucleotide sequence ID" value="NZ_BMHA01000005.1"/>
</dbReference>
<dbReference type="FunFam" id="3.30.70.330:FF:000001">
    <property type="entry name" value="50S ribosomal protein L23"/>
    <property type="match status" value="1"/>
</dbReference>
<dbReference type="GO" id="GO:1990904">
    <property type="term" value="C:ribonucleoprotein complex"/>
    <property type="evidence" value="ECO:0007669"/>
    <property type="project" value="UniProtKB-KW"/>
</dbReference>
<evidence type="ECO:0000256" key="1">
    <source>
        <dbReference type="ARBA" id="ARBA00006700"/>
    </source>
</evidence>
<dbReference type="InterPro" id="IPR012677">
    <property type="entry name" value="Nucleotide-bd_a/b_plait_sf"/>
</dbReference>
<dbReference type="EMBL" id="BMHA01000005">
    <property type="protein sequence ID" value="GGI05828.1"/>
    <property type="molecule type" value="Genomic_DNA"/>
</dbReference>
<evidence type="ECO:0000256" key="6">
    <source>
        <dbReference type="HAMAP-Rule" id="MF_01369"/>
    </source>
</evidence>
<dbReference type="NCBIfam" id="NF004364">
    <property type="entry name" value="PRK05738.2-5"/>
    <property type="match status" value="1"/>
</dbReference>
<evidence type="ECO:0000313" key="9">
    <source>
        <dbReference type="Proteomes" id="UP000650511"/>
    </source>
</evidence>
<evidence type="ECO:0000256" key="7">
    <source>
        <dbReference type="RuleBase" id="RU003934"/>
    </source>
</evidence>
<evidence type="ECO:0000256" key="5">
    <source>
        <dbReference type="ARBA" id="ARBA00023274"/>
    </source>
</evidence>
<evidence type="ECO:0000256" key="3">
    <source>
        <dbReference type="ARBA" id="ARBA00022884"/>
    </source>
</evidence>
<sequence>MKDPRDIILRPVISEKTYGLLDENKYTFVVDPRSNKTEIKQAIEKIFEVKVVSVNTLNRPGKKKRRGWIVGKRPDTKRAIVTLAPGDEIELFEAGL</sequence>
<reference evidence="8" key="1">
    <citation type="journal article" date="2014" name="Int. J. Syst. Evol. Microbiol.">
        <title>Complete genome sequence of Corynebacterium casei LMG S-19264T (=DSM 44701T), isolated from a smear-ripened cheese.</title>
        <authorList>
            <consortium name="US DOE Joint Genome Institute (JGI-PGF)"/>
            <person name="Walter F."/>
            <person name="Albersmeier A."/>
            <person name="Kalinowski J."/>
            <person name="Ruckert C."/>
        </authorList>
    </citation>
    <scope>NUCLEOTIDE SEQUENCE</scope>
    <source>
        <strain evidence="8">CGMCC 1.14988</strain>
    </source>
</reference>
<comment type="subunit">
    <text evidence="6">Part of the 50S ribosomal subunit. Contacts protein L29, and trigger factor when it is bound to the ribosome.</text>
</comment>
<comment type="similarity">
    <text evidence="1 6 7">Belongs to the universal ribosomal protein uL23 family.</text>
</comment>
<proteinExistence type="inferred from homology"/>
<name>A0A8J3AEN5_9ACTN</name>
<reference evidence="8" key="2">
    <citation type="submission" date="2020-09" db="EMBL/GenBank/DDBJ databases">
        <authorList>
            <person name="Sun Q."/>
            <person name="Zhou Y."/>
        </authorList>
    </citation>
    <scope>NUCLEOTIDE SEQUENCE</scope>
    <source>
        <strain evidence="8">CGMCC 1.14988</strain>
    </source>
</reference>
<comment type="caution">
    <text evidence="8">The sequence shown here is derived from an EMBL/GenBank/DDBJ whole genome shotgun (WGS) entry which is preliminary data.</text>
</comment>
<dbReference type="PROSITE" id="PS00050">
    <property type="entry name" value="RIBOSOMAL_L23"/>
    <property type="match status" value="1"/>
</dbReference>
<dbReference type="GO" id="GO:0005840">
    <property type="term" value="C:ribosome"/>
    <property type="evidence" value="ECO:0007669"/>
    <property type="project" value="UniProtKB-KW"/>
</dbReference>
<accession>A0A8J3AEN5</accession>
<keyword evidence="5 6" id="KW-0687">Ribonucleoprotein</keyword>
<dbReference type="GO" id="GO:0003735">
    <property type="term" value="F:structural constituent of ribosome"/>
    <property type="evidence" value="ECO:0007669"/>
    <property type="project" value="InterPro"/>
</dbReference>
<dbReference type="InterPro" id="IPR001014">
    <property type="entry name" value="Ribosomal_uL23_CS"/>
</dbReference>
<evidence type="ECO:0000256" key="2">
    <source>
        <dbReference type="ARBA" id="ARBA00022730"/>
    </source>
</evidence>
<dbReference type="SUPFAM" id="SSF54189">
    <property type="entry name" value="Ribosomal proteins S24e, L23 and L15e"/>
    <property type="match status" value="1"/>
</dbReference>
<dbReference type="Proteomes" id="UP000650511">
    <property type="component" value="Unassembled WGS sequence"/>
</dbReference>
<keyword evidence="4 6" id="KW-0689">Ribosomal protein</keyword>
<dbReference type="GO" id="GO:0006412">
    <property type="term" value="P:translation"/>
    <property type="evidence" value="ECO:0007669"/>
    <property type="project" value="UniProtKB-UniRule"/>
</dbReference>